<protein>
    <submittedName>
        <fullName evidence="2">Uncharacterized protein</fullName>
    </submittedName>
</protein>
<gene>
    <name evidence="2" type="ORF">MUCCIDRAFT_107351</name>
</gene>
<organism evidence="2 3">
    <name type="scientific">Mucor lusitanicus CBS 277.49</name>
    <dbReference type="NCBI Taxonomy" id="747725"/>
    <lineage>
        <taxon>Eukaryota</taxon>
        <taxon>Fungi</taxon>
        <taxon>Fungi incertae sedis</taxon>
        <taxon>Mucoromycota</taxon>
        <taxon>Mucoromycotina</taxon>
        <taxon>Mucoromycetes</taxon>
        <taxon>Mucorales</taxon>
        <taxon>Mucorineae</taxon>
        <taxon>Mucoraceae</taxon>
        <taxon>Mucor</taxon>
    </lineage>
</organism>
<evidence type="ECO:0000313" key="3">
    <source>
        <dbReference type="Proteomes" id="UP000077051"/>
    </source>
</evidence>
<dbReference type="Proteomes" id="UP000077051">
    <property type="component" value="Unassembled WGS sequence"/>
</dbReference>
<dbReference type="STRING" id="747725.A0A168NUM8"/>
<dbReference type="AlphaFoldDB" id="A0A168NUM8"/>
<name>A0A168NUM8_MUCCL</name>
<sequence length="587" mass="67030">MPGLQAMSKSPSHQSRYPCKDCCQETEHAHNRNHGLYLPYKPQSSNGSAARLRTKQDYQEGDPAHGIHSLSLLSGMKLFNGSLVFNWLQPRTPSFTTRPNQTEPDTETYNVEGYPFMIPKAKLLVIGQRIEESRQHIPNLFLGSCRNHIFNRKGMRSVNLIDILTQSTATLFIPQLESVATQQALLQLIKACTIAMSWSVTEEELQEMDRCFVSFFTFCKEQIQARNLSATVYRPVLHAACHFSAAIRNNESLPVASTRSIERSIGAFKRKLTGKIASQAQPNNLVEKTMEEHNGDDDDELTVNYSSDRQLWLPFENVVLNDDEVHYEGVKVSAIRKAFGKFYQRVHSDSTIRINGPVVYKLAGRAWLTNKVVLSSVYQANKSREHRRANHYVFFTSPFKRRDVTIEACKPFEAKTFFLAFVKLMQGHGRATHSQDIPEVVLPGTQESCRYAIISIDRDIQYQVGLVKNFVGESRKCAVITPHDRFDCAMLCHCRQLANIEDYIGITSIVSSQTLPTSLLAVINSFSFFLPDGSLLWFKTLTGTARPLPDWDWWLQVHMEQDGCGRPLLDWEWWLQVQMEKSRRRNN</sequence>
<dbReference type="EMBL" id="AMYB01000002">
    <property type="protein sequence ID" value="OAD06764.1"/>
    <property type="molecule type" value="Genomic_DNA"/>
</dbReference>
<accession>A0A168NUM8</accession>
<evidence type="ECO:0000256" key="1">
    <source>
        <dbReference type="SAM" id="MobiDB-lite"/>
    </source>
</evidence>
<reference evidence="2 3" key="1">
    <citation type="submission" date="2015-06" db="EMBL/GenBank/DDBJ databases">
        <title>Expansion of signal transduction pathways in fungi by whole-genome duplication.</title>
        <authorList>
            <consortium name="DOE Joint Genome Institute"/>
            <person name="Corrochano L.M."/>
            <person name="Kuo A."/>
            <person name="Marcet-Houben M."/>
            <person name="Polaino S."/>
            <person name="Salamov A."/>
            <person name="Villalobos J.M."/>
            <person name="Alvarez M.I."/>
            <person name="Avalos J."/>
            <person name="Benito E.P."/>
            <person name="Benoit I."/>
            <person name="Burger G."/>
            <person name="Camino L.P."/>
            <person name="Canovas D."/>
            <person name="Cerda-Olmedo E."/>
            <person name="Cheng J.-F."/>
            <person name="Dominguez A."/>
            <person name="Elias M."/>
            <person name="Eslava A.P."/>
            <person name="Glaser F."/>
            <person name="Grimwood J."/>
            <person name="Gutierrez G."/>
            <person name="Heitman J."/>
            <person name="Henrissat B."/>
            <person name="Iturriaga E.A."/>
            <person name="Lang B.F."/>
            <person name="Lavin J.L."/>
            <person name="Lee S."/>
            <person name="Li W."/>
            <person name="Lindquist E."/>
            <person name="Lopez-Garcia S."/>
            <person name="Luque E.M."/>
            <person name="Marcos A.T."/>
            <person name="Martin J."/>
            <person name="Mccluskey K."/>
            <person name="Medina H.R."/>
            <person name="Miralles-Duran A."/>
            <person name="Miyazaki A."/>
            <person name="Munoz-Torres E."/>
            <person name="Oguiza J.A."/>
            <person name="Ohm R."/>
            <person name="Olmedo M."/>
            <person name="Orejas M."/>
            <person name="Ortiz-Castellanos L."/>
            <person name="Pisabarro A.G."/>
            <person name="Rodriguez-Romero J."/>
            <person name="Ruiz-Herrera J."/>
            <person name="Ruiz-Vazquez R."/>
            <person name="Sanz C."/>
            <person name="Schackwitz W."/>
            <person name="Schmutz J."/>
            <person name="Shahriari M."/>
            <person name="Shelest E."/>
            <person name="Silva-Franco F."/>
            <person name="Soanes D."/>
            <person name="Syed K."/>
            <person name="Tagua V.G."/>
            <person name="Talbot N.J."/>
            <person name="Thon M."/>
            <person name="De Vries R.P."/>
            <person name="Wiebenga A."/>
            <person name="Yadav J.S."/>
            <person name="Braun E.L."/>
            <person name="Baker S."/>
            <person name="Garre V."/>
            <person name="Horwitz B."/>
            <person name="Torres-Martinez S."/>
            <person name="Idnurm A."/>
            <person name="Herrera-Estrella A."/>
            <person name="Gabaldon T."/>
            <person name="Grigoriev I.V."/>
        </authorList>
    </citation>
    <scope>NUCLEOTIDE SEQUENCE [LARGE SCALE GENOMIC DNA]</scope>
    <source>
        <strain evidence="2 3">CBS 277.49</strain>
    </source>
</reference>
<comment type="caution">
    <text evidence="2">The sequence shown here is derived from an EMBL/GenBank/DDBJ whole genome shotgun (WGS) entry which is preliminary data.</text>
</comment>
<dbReference type="OrthoDB" id="2289822at2759"/>
<proteinExistence type="predicted"/>
<dbReference type="VEuPathDB" id="FungiDB:MUCCIDRAFT_107351"/>
<feature type="region of interest" description="Disordered" evidence="1">
    <location>
        <begin position="33"/>
        <end position="61"/>
    </location>
</feature>
<evidence type="ECO:0000313" key="2">
    <source>
        <dbReference type="EMBL" id="OAD06764.1"/>
    </source>
</evidence>
<keyword evidence="3" id="KW-1185">Reference proteome</keyword>